<comment type="caution">
    <text evidence="1">The sequence shown here is derived from an EMBL/GenBank/DDBJ whole genome shotgun (WGS) entry which is preliminary data.</text>
</comment>
<keyword evidence="2" id="KW-1185">Reference proteome</keyword>
<proteinExistence type="predicted"/>
<reference evidence="1" key="1">
    <citation type="submission" date="2021-01" db="EMBL/GenBank/DDBJ databases">
        <title>Whole genome shotgun sequence of Rhizocola hellebori NBRC 109834.</title>
        <authorList>
            <person name="Komaki H."/>
            <person name="Tamura T."/>
        </authorList>
    </citation>
    <scope>NUCLEOTIDE SEQUENCE</scope>
    <source>
        <strain evidence="1">NBRC 109834</strain>
    </source>
</reference>
<evidence type="ECO:0000313" key="1">
    <source>
        <dbReference type="EMBL" id="GIH07303.1"/>
    </source>
</evidence>
<organism evidence="1 2">
    <name type="scientific">Rhizocola hellebori</name>
    <dbReference type="NCBI Taxonomy" id="1392758"/>
    <lineage>
        <taxon>Bacteria</taxon>
        <taxon>Bacillati</taxon>
        <taxon>Actinomycetota</taxon>
        <taxon>Actinomycetes</taxon>
        <taxon>Micromonosporales</taxon>
        <taxon>Micromonosporaceae</taxon>
        <taxon>Rhizocola</taxon>
    </lineage>
</organism>
<sequence length="215" mass="23191">MTENHAAVEAALEHMIAAARAHLTAVQEAKGEVDSDEVWQAYVAFNNSAVAYDELLSANYGEPLPWEVEPIDPDKADKFVTDLVAAEGGVDDPHPRVVSVRQRRDYHIPSVSALLKAAEMARKEVAVDGSDEPITTVADALLELLQTSDGSLAALDIPELEPLDGIVTVAEVDEALEPDSYAEADVNGPYVLSSTDKLVARLDEHLTGDIFEDED</sequence>
<dbReference type="RefSeq" id="WP_203911092.1">
    <property type="nucleotide sequence ID" value="NZ_BONY01000035.1"/>
</dbReference>
<dbReference type="EMBL" id="BONY01000035">
    <property type="protein sequence ID" value="GIH07303.1"/>
    <property type="molecule type" value="Genomic_DNA"/>
</dbReference>
<dbReference type="Proteomes" id="UP000612899">
    <property type="component" value="Unassembled WGS sequence"/>
</dbReference>
<evidence type="ECO:0000313" key="2">
    <source>
        <dbReference type="Proteomes" id="UP000612899"/>
    </source>
</evidence>
<gene>
    <name evidence="1" type="ORF">Rhe02_53700</name>
</gene>
<name>A0A8J3VIU8_9ACTN</name>
<dbReference type="AlphaFoldDB" id="A0A8J3VIU8"/>
<accession>A0A8J3VIU8</accession>
<protein>
    <submittedName>
        <fullName evidence="1">Uncharacterized protein</fullName>
    </submittedName>
</protein>